<keyword evidence="1" id="KW-0677">Repeat</keyword>
<proteinExistence type="predicted"/>
<evidence type="ECO:0000256" key="3">
    <source>
        <dbReference type="PROSITE-ProRule" id="PRU00023"/>
    </source>
</evidence>
<evidence type="ECO:0000313" key="4">
    <source>
        <dbReference type="EMBL" id="KAF2751049.1"/>
    </source>
</evidence>
<organism evidence="4 5">
    <name type="scientific">Sporormia fimetaria CBS 119925</name>
    <dbReference type="NCBI Taxonomy" id="1340428"/>
    <lineage>
        <taxon>Eukaryota</taxon>
        <taxon>Fungi</taxon>
        <taxon>Dikarya</taxon>
        <taxon>Ascomycota</taxon>
        <taxon>Pezizomycotina</taxon>
        <taxon>Dothideomycetes</taxon>
        <taxon>Pleosporomycetidae</taxon>
        <taxon>Pleosporales</taxon>
        <taxon>Sporormiaceae</taxon>
        <taxon>Sporormia</taxon>
    </lineage>
</organism>
<dbReference type="OrthoDB" id="539213at2759"/>
<feature type="non-terminal residue" evidence="4">
    <location>
        <position position="260"/>
    </location>
</feature>
<feature type="repeat" description="ANK" evidence="3">
    <location>
        <begin position="183"/>
        <end position="215"/>
    </location>
</feature>
<dbReference type="PANTHER" id="PTHR24171">
    <property type="entry name" value="ANKYRIN REPEAT DOMAIN-CONTAINING PROTEIN 39-RELATED"/>
    <property type="match status" value="1"/>
</dbReference>
<protein>
    <submittedName>
        <fullName evidence="4">Ankyrin</fullName>
    </submittedName>
</protein>
<feature type="repeat" description="ANK" evidence="3">
    <location>
        <begin position="151"/>
        <end position="183"/>
    </location>
</feature>
<gene>
    <name evidence="4" type="ORF">M011DRAFT_377754</name>
</gene>
<dbReference type="SMART" id="SM00248">
    <property type="entry name" value="ANK"/>
    <property type="match status" value="5"/>
</dbReference>
<dbReference type="InterPro" id="IPR002110">
    <property type="entry name" value="Ankyrin_rpt"/>
</dbReference>
<evidence type="ECO:0000256" key="2">
    <source>
        <dbReference type="ARBA" id="ARBA00023043"/>
    </source>
</evidence>
<sequence>LLCAQGADINAADAQGKTAIHYAVKSNQHKSLRYLCRKADANVNAKSNKGKTPLMVAVRHGCLTCLTLLLTSGGDIKAVDNDGKDVFAYIRYKGSPCSITKKLLRHGAKWNTQSSETPFAYPLLEAVNAENLALTQRFLEAGMDPNGQTWNGKCPLGAAILRANPGMVKLLLRYGADPSLKVSGTTPLHLAILESDVEIVRILISRATSVDARDCDGHTPLHLVVMHNCPIDLIDLLLTAGAAETCRNLAGLTPLEVSLQ</sequence>
<name>A0A6A6VML2_9PLEO</name>
<dbReference type="PRINTS" id="PR01415">
    <property type="entry name" value="ANKYRIN"/>
</dbReference>
<dbReference type="PROSITE" id="PS50297">
    <property type="entry name" value="ANK_REP_REGION"/>
    <property type="match status" value="4"/>
</dbReference>
<dbReference type="Gene3D" id="1.25.40.20">
    <property type="entry name" value="Ankyrin repeat-containing domain"/>
    <property type="match status" value="3"/>
</dbReference>
<keyword evidence="5" id="KW-1185">Reference proteome</keyword>
<dbReference type="Proteomes" id="UP000799440">
    <property type="component" value="Unassembled WGS sequence"/>
</dbReference>
<dbReference type="InterPro" id="IPR036770">
    <property type="entry name" value="Ankyrin_rpt-contain_sf"/>
</dbReference>
<feature type="repeat" description="ANK" evidence="3">
    <location>
        <begin position="216"/>
        <end position="249"/>
    </location>
</feature>
<evidence type="ECO:0000313" key="5">
    <source>
        <dbReference type="Proteomes" id="UP000799440"/>
    </source>
</evidence>
<dbReference type="PROSITE" id="PS50088">
    <property type="entry name" value="ANK_REPEAT"/>
    <property type="match status" value="4"/>
</dbReference>
<evidence type="ECO:0000256" key="1">
    <source>
        <dbReference type="ARBA" id="ARBA00022737"/>
    </source>
</evidence>
<reference evidence="4" key="1">
    <citation type="journal article" date="2020" name="Stud. Mycol.">
        <title>101 Dothideomycetes genomes: a test case for predicting lifestyles and emergence of pathogens.</title>
        <authorList>
            <person name="Haridas S."/>
            <person name="Albert R."/>
            <person name="Binder M."/>
            <person name="Bloem J."/>
            <person name="Labutti K."/>
            <person name="Salamov A."/>
            <person name="Andreopoulos B."/>
            <person name="Baker S."/>
            <person name="Barry K."/>
            <person name="Bills G."/>
            <person name="Bluhm B."/>
            <person name="Cannon C."/>
            <person name="Castanera R."/>
            <person name="Culley D."/>
            <person name="Daum C."/>
            <person name="Ezra D."/>
            <person name="Gonzalez J."/>
            <person name="Henrissat B."/>
            <person name="Kuo A."/>
            <person name="Liang C."/>
            <person name="Lipzen A."/>
            <person name="Lutzoni F."/>
            <person name="Magnuson J."/>
            <person name="Mondo S."/>
            <person name="Nolan M."/>
            <person name="Ohm R."/>
            <person name="Pangilinan J."/>
            <person name="Park H.-J."/>
            <person name="Ramirez L."/>
            <person name="Alfaro M."/>
            <person name="Sun H."/>
            <person name="Tritt A."/>
            <person name="Yoshinaga Y."/>
            <person name="Zwiers L.-H."/>
            <person name="Turgeon B."/>
            <person name="Goodwin S."/>
            <person name="Spatafora J."/>
            <person name="Crous P."/>
            <person name="Grigoriev I."/>
        </authorList>
    </citation>
    <scope>NUCLEOTIDE SEQUENCE</scope>
    <source>
        <strain evidence="4">CBS 119925</strain>
    </source>
</reference>
<keyword evidence="2 3" id="KW-0040">ANK repeat</keyword>
<feature type="non-terminal residue" evidence="4">
    <location>
        <position position="1"/>
    </location>
</feature>
<dbReference type="AlphaFoldDB" id="A0A6A6VML2"/>
<accession>A0A6A6VML2</accession>
<feature type="repeat" description="ANK" evidence="3">
    <location>
        <begin position="49"/>
        <end position="81"/>
    </location>
</feature>
<dbReference type="SUPFAM" id="SSF48403">
    <property type="entry name" value="Ankyrin repeat"/>
    <property type="match status" value="1"/>
</dbReference>
<dbReference type="Pfam" id="PF12796">
    <property type="entry name" value="Ank_2"/>
    <property type="match status" value="3"/>
</dbReference>
<dbReference type="EMBL" id="MU006563">
    <property type="protein sequence ID" value="KAF2751049.1"/>
    <property type="molecule type" value="Genomic_DNA"/>
</dbReference>